<gene>
    <name evidence="1" type="ORF">LCGC14_2951030</name>
</gene>
<accession>A0A0F9A6E9</accession>
<reference evidence="1" key="1">
    <citation type="journal article" date="2015" name="Nature">
        <title>Complex archaea that bridge the gap between prokaryotes and eukaryotes.</title>
        <authorList>
            <person name="Spang A."/>
            <person name="Saw J.H."/>
            <person name="Jorgensen S.L."/>
            <person name="Zaremba-Niedzwiedzka K."/>
            <person name="Martijn J."/>
            <person name="Lind A.E."/>
            <person name="van Eijk R."/>
            <person name="Schleper C."/>
            <person name="Guy L."/>
            <person name="Ettema T.J."/>
        </authorList>
    </citation>
    <scope>NUCLEOTIDE SEQUENCE</scope>
</reference>
<sequence>MVGALFPLAKFFKYFVKSGNGSDTVECGFVTLLAIKVSDLGVGSNIFHDNDTVLVQLDDGNFPPTAYETLGASITIGDGTSDYLVFAGVEIGDFLTGGNTVDWRVRESTGNTTKVGGIYGMSDTTDEIPQAHVFLYKAQVSTALTLEATCTGFPVDIKRSFLAAIRLDAFAEHFTGYNADPDETDWV</sequence>
<comment type="caution">
    <text evidence="1">The sequence shown here is derived from an EMBL/GenBank/DDBJ whole genome shotgun (WGS) entry which is preliminary data.</text>
</comment>
<feature type="non-terminal residue" evidence="1">
    <location>
        <position position="187"/>
    </location>
</feature>
<dbReference type="EMBL" id="LAZR01059459">
    <property type="protein sequence ID" value="KKK67741.1"/>
    <property type="molecule type" value="Genomic_DNA"/>
</dbReference>
<name>A0A0F9A6E9_9ZZZZ</name>
<organism evidence="1">
    <name type="scientific">marine sediment metagenome</name>
    <dbReference type="NCBI Taxonomy" id="412755"/>
    <lineage>
        <taxon>unclassified sequences</taxon>
        <taxon>metagenomes</taxon>
        <taxon>ecological metagenomes</taxon>
    </lineage>
</organism>
<proteinExistence type="predicted"/>
<protein>
    <submittedName>
        <fullName evidence="1">Uncharacterized protein</fullName>
    </submittedName>
</protein>
<evidence type="ECO:0000313" key="1">
    <source>
        <dbReference type="EMBL" id="KKK67741.1"/>
    </source>
</evidence>
<dbReference type="AlphaFoldDB" id="A0A0F9A6E9"/>